<evidence type="ECO:0000313" key="3">
    <source>
        <dbReference type="WBParaSite" id="PSU_v2.g13403.t1"/>
    </source>
</evidence>
<name>A0A914Y6Z7_9BILA</name>
<dbReference type="AlphaFoldDB" id="A0A914Y6Z7"/>
<evidence type="ECO:0000256" key="1">
    <source>
        <dbReference type="SAM" id="MobiDB-lite"/>
    </source>
</evidence>
<dbReference type="Proteomes" id="UP000887577">
    <property type="component" value="Unplaced"/>
</dbReference>
<feature type="region of interest" description="Disordered" evidence="1">
    <location>
        <begin position="59"/>
        <end position="113"/>
    </location>
</feature>
<organism evidence="2 3">
    <name type="scientific">Panagrolaimus superbus</name>
    <dbReference type="NCBI Taxonomy" id="310955"/>
    <lineage>
        <taxon>Eukaryota</taxon>
        <taxon>Metazoa</taxon>
        <taxon>Ecdysozoa</taxon>
        <taxon>Nematoda</taxon>
        <taxon>Chromadorea</taxon>
        <taxon>Rhabditida</taxon>
        <taxon>Tylenchina</taxon>
        <taxon>Panagrolaimomorpha</taxon>
        <taxon>Panagrolaimoidea</taxon>
        <taxon>Panagrolaimidae</taxon>
        <taxon>Panagrolaimus</taxon>
    </lineage>
</organism>
<evidence type="ECO:0000313" key="2">
    <source>
        <dbReference type="Proteomes" id="UP000887577"/>
    </source>
</evidence>
<proteinExistence type="predicted"/>
<reference evidence="3" key="1">
    <citation type="submission" date="2022-11" db="UniProtKB">
        <authorList>
            <consortium name="WormBaseParasite"/>
        </authorList>
    </citation>
    <scope>IDENTIFICATION</scope>
</reference>
<feature type="compositionally biased region" description="Low complexity" evidence="1">
    <location>
        <begin position="89"/>
        <end position="101"/>
    </location>
</feature>
<sequence length="155" mass="17483">MYDFTPEQFKMIIQKSFVEISEGKSINTHVIREQFRDICKKNHISDGIPYDWEIGSKNVRQQNDGGTDGGIDGGAKKWMIPKGLQPKNAAAATPGTSTTPTIEDENDENDKIQEDTNLDETPSVMLRRVVFEKNNESNGAEGKQRLFLGEKNFFK</sequence>
<accession>A0A914Y6Z7</accession>
<dbReference type="WBParaSite" id="PSU_v2.g13403.t1">
    <property type="protein sequence ID" value="PSU_v2.g13403.t1"/>
    <property type="gene ID" value="PSU_v2.g13403"/>
</dbReference>
<keyword evidence="2" id="KW-1185">Reference proteome</keyword>
<protein>
    <submittedName>
        <fullName evidence="3">Uncharacterized protein</fullName>
    </submittedName>
</protein>